<dbReference type="SUPFAM" id="SSF57667">
    <property type="entry name" value="beta-beta-alpha zinc fingers"/>
    <property type="match status" value="1"/>
</dbReference>
<keyword evidence="1" id="KW-0479">Metal-binding</keyword>
<keyword evidence="8" id="KW-1185">Reference proteome</keyword>
<dbReference type="PROSITE" id="PS00028">
    <property type="entry name" value="ZINC_FINGER_C2H2_1"/>
    <property type="match status" value="1"/>
</dbReference>
<organism evidence="7 8">
    <name type="scientific">Myxozyma melibiosi</name>
    <dbReference type="NCBI Taxonomy" id="54550"/>
    <lineage>
        <taxon>Eukaryota</taxon>
        <taxon>Fungi</taxon>
        <taxon>Dikarya</taxon>
        <taxon>Ascomycota</taxon>
        <taxon>Saccharomycotina</taxon>
        <taxon>Lipomycetes</taxon>
        <taxon>Lipomycetales</taxon>
        <taxon>Lipomycetaceae</taxon>
        <taxon>Myxozyma</taxon>
    </lineage>
</organism>
<dbReference type="Proteomes" id="UP001498771">
    <property type="component" value="Unassembled WGS sequence"/>
</dbReference>
<evidence type="ECO:0000259" key="6">
    <source>
        <dbReference type="PROSITE" id="PS50157"/>
    </source>
</evidence>
<evidence type="ECO:0000256" key="1">
    <source>
        <dbReference type="ARBA" id="ARBA00022723"/>
    </source>
</evidence>
<name>A0ABR1FED8_9ASCO</name>
<feature type="compositionally biased region" description="Pro residues" evidence="5">
    <location>
        <begin position="1"/>
        <end position="12"/>
    </location>
</feature>
<dbReference type="GeneID" id="90037304"/>
<evidence type="ECO:0000256" key="3">
    <source>
        <dbReference type="ARBA" id="ARBA00022833"/>
    </source>
</evidence>
<comment type="caution">
    <text evidence="7">The sequence shown here is derived from an EMBL/GenBank/DDBJ whole genome shotgun (WGS) entry which is preliminary data.</text>
</comment>
<dbReference type="Gene3D" id="3.30.160.60">
    <property type="entry name" value="Classic Zinc Finger"/>
    <property type="match status" value="2"/>
</dbReference>
<dbReference type="InterPro" id="IPR013087">
    <property type="entry name" value="Znf_C2H2_type"/>
</dbReference>
<evidence type="ECO:0000313" key="8">
    <source>
        <dbReference type="Proteomes" id="UP001498771"/>
    </source>
</evidence>
<evidence type="ECO:0000256" key="2">
    <source>
        <dbReference type="ARBA" id="ARBA00022771"/>
    </source>
</evidence>
<feature type="domain" description="C2H2-type" evidence="6">
    <location>
        <begin position="30"/>
        <end position="57"/>
    </location>
</feature>
<dbReference type="PROSITE" id="PS50157">
    <property type="entry name" value="ZINC_FINGER_C2H2_2"/>
    <property type="match status" value="1"/>
</dbReference>
<feature type="region of interest" description="Disordered" evidence="5">
    <location>
        <begin position="1"/>
        <end position="26"/>
    </location>
</feature>
<dbReference type="PANTHER" id="PTHR23235:SF120">
    <property type="entry name" value="KRUPPEL-LIKE FACTOR 15"/>
    <property type="match status" value="1"/>
</dbReference>
<proteinExistence type="predicted"/>
<evidence type="ECO:0000256" key="4">
    <source>
        <dbReference type="PROSITE-ProRule" id="PRU00042"/>
    </source>
</evidence>
<reference evidence="7 8" key="1">
    <citation type="submission" date="2024-03" db="EMBL/GenBank/DDBJ databases">
        <title>Genome-scale model development and genomic sequencing of the oleaginous clade Lipomyces.</title>
        <authorList>
            <consortium name="Lawrence Berkeley National Laboratory"/>
            <person name="Czajka J.J."/>
            <person name="Han Y."/>
            <person name="Kim J."/>
            <person name="Mondo S.J."/>
            <person name="Hofstad B.A."/>
            <person name="Robles A."/>
            <person name="Haridas S."/>
            <person name="Riley R."/>
            <person name="LaButti K."/>
            <person name="Pangilinan J."/>
            <person name="Andreopoulos W."/>
            <person name="Lipzen A."/>
            <person name="Yan J."/>
            <person name="Wang M."/>
            <person name="Ng V."/>
            <person name="Grigoriev I.V."/>
            <person name="Spatafora J.W."/>
            <person name="Magnuson J.K."/>
            <person name="Baker S.E."/>
            <person name="Pomraning K.R."/>
        </authorList>
    </citation>
    <scope>NUCLEOTIDE SEQUENCE [LARGE SCALE GENOMIC DNA]</scope>
    <source>
        <strain evidence="7 8">Phaff 52-87</strain>
    </source>
</reference>
<evidence type="ECO:0000256" key="5">
    <source>
        <dbReference type="SAM" id="MobiDB-lite"/>
    </source>
</evidence>
<keyword evidence="3" id="KW-0862">Zinc</keyword>
<dbReference type="RefSeq" id="XP_064771256.1">
    <property type="nucleotide sequence ID" value="XM_064911792.1"/>
</dbReference>
<protein>
    <recommendedName>
        <fullName evidence="6">C2H2-type domain-containing protein</fullName>
    </recommendedName>
</protein>
<dbReference type="EMBL" id="JBBJBU010000001">
    <property type="protein sequence ID" value="KAK7208223.1"/>
    <property type="molecule type" value="Genomic_DNA"/>
</dbReference>
<dbReference type="InterPro" id="IPR036236">
    <property type="entry name" value="Znf_C2H2_sf"/>
</dbReference>
<dbReference type="PANTHER" id="PTHR23235">
    <property type="entry name" value="KRUEPPEL-LIKE TRANSCRIPTION FACTOR"/>
    <property type="match status" value="1"/>
</dbReference>
<dbReference type="SMART" id="SM00355">
    <property type="entry name" value="ZnF_C2H2"/>
    <property type="match status" value="1"/>
</dbReference>
<keyword evidence="2 4" id="KW-0863">Zinc-finger</keyword>
<dbReference type="Pfam" id="PF00096">
    <property type="entry name" value="zf-C2H2"/>
    <property type="match status" value="1"/>
</dbReference>
<accession>A0ABR1FED8</accession>
<evidence type="ECO:0000313" key="7">
    <source>
        <dbReference type="EMBL" id="KAK7208223.1"/>
    </source>
</evidence>
<gene>
    <name evidence="7" type="ORF">BZA70DRAFT_273188</name>
</gene>
<sequence length="84" mass="9335">MTASTLPPPPLPSSSSSSSQPPHKPLHERFRCSVCNASYARSGHLRRHEVTHSGEKNFVCEFCGRRFFRVYVSSSSSLYSSSLC</sequence>